<organism evidence="1">
    <name type="scientific">Psittacine orthoreovirus SRK/Germany/2007</name>
    <dbReference type="NCBI Taxonomy" id="529100"/>
    <lineage>
        <taxon>Viruses</taxon>
        <taxon>Riboviria</taxon>
        <taxon>Orthornavirae</taxon>
        <taxon>Duplornaviricota</taxon>
        <taxon>Resentoviricetes</taxon>
        <taxon>Reovirales</taxon>
        <taxon>Spinareoviridae</taxon>
        <taxon>Orthoreovirus</taxon>
        <taxon>Orthoreovirus neoavis</taxon>
        <taxon>Neoavian orthoreovirus</taxon>
    </lineage>
</organism>
<dbReference type="Pfam" id="PF07272">
    <property type="entry name" value="Orthoreo_P17"/>
    <property type="match status" value="1"/>
</dbReference>
<evidence type="ECO:0000313" key="1">
    <source>
        <dbReference type="EMBL" id="ABY78879.1"/>
    </source>
</evidence>
<dbReference type="Proteomes" id="UP001055285">
    <property type="component" value="Genome"/>
</dbReference>
<reference evidence="1" key="1">
    <citation type="journal article" date="2008" name="Avian Dis.">
        <title>Sequence analysis of four double-stranded RNA genomic segments reveals an orthoreovirus with a unique genotype infecting psittaciformes.</title>
        <authorList>
            <person name="de Kloet S.R."/>
        </authorList>
    </citation>
    <scope>NUCLEOTIDE SEQUENCE</scope>
    <source>
        <strain evidence="1">PsRVGe01</strain>
    </source>
</reference>
<accession>B6RMV4</accession>
<dbReference type="InterPro" id="IPR009897">
    <property type="entry name" value="Orthoreo_P17"/>
</dbReference>
<dbReference type="EMBL" id="EU252582">
    <property type="protein sequence ID" value="ABY78879.1"/>
    <property type="molecule type" value="Genomic_RNA"/>
</dbReference>
<sequence>MTGLRHTRFDVKRFDYCSIAIAELPTPSFSAVTTEDPALYFNIEFSHHHPLRLEICELLASPCEVHVTLTRRFSLLSTLSPACEYDCRLLPSVDAISKLPLGAGCSRLVVHWNGRSQSIAAKRSCGSDTLADFEHEFKLWRLGSNLR</sequence>
<proteinExistence type="predicted"/>
<name>B6RMV4_9REOV</name>
<protein>
    <submittedName>
        <fullName evidence="1">p17 protein</fullName>
    </submittedName>
</protein>